<dbReference type="PANTHER" id="PTHR35480:SF1">
    <property type="entry name" value="MATERNAL EFFECT EMBRYO ARREST 22"/>
    <property type="match status" value="1"/>
</dbReference>
<evidence type="ECO:0000313" key="4">
    <source>
        <dbReference type="Proteomes" id="UP000655225"/>
    </source>
</evidence>
<feature type="compositionally biased region" description="Low complexity" evidence="2">
    <location>
        <begin position="773"/>
        <end position="783"/>
    </location>
</feature>
<accession>A0A835A3M6</accession>
<evidence type="ECO:0008006" key="5">
    <source>
        <dbReference type="Google" id="ProtNLM"/>
    </source>
</evidence>
<dbReference type="OMA" id="RYWETLI"/>
<dbReference type="PANTHER" id="PTHR35480">
    <property type="entry name" value="MATERNAL EFFECT EMBRYO ARREST 22"/>
    <property type="match status" value="1"/>
</dbReference>
<feature type="coiled-coil region" evidence="1">
    <location>
        <begin position="138"/>
        <end position="221"/>
    </location>
</feature>
<name>A0A835A3M6_TETSI</name>
<comment type="caution">
    <text evidence="3">The sequence shown here is derived from an EMBL/GenBank/DDBJ whole genome shotgun (WGS) entry which is preliminary data.</text>
</comment>
<sequence length="1541" mass="171994">MVKLADLWKVKSFADRGTEAGELNKLGCDRSFHCRRGCARLDWTAAGIEMLGRIRCCYRNGVISPEEKTDSALVDVEVTGGGCSSVAKGDLGKKRRERKAILVSPNELPHFQTLFQAYMKMVMAADVVVAPESAKSCCAVLKERYSKLEEKRNALRQAVKLLEHEIDKFQTKNLNLKKSYEEEKARADTEREEKLKEAAVRVVLENEISNLKSEIASLQKTGGSRDLYEGEEVTLLQNRVSEGKAEITRMKELLQKERQRGDSERKKAEAEKKKAAEAWEIVEAEKSKAKEEKRLANIERERAEEIVFRLESLKTEANQARLKFISEISKHEEANRRLEAEKKKASREKKFADSEMTKAEEQRKCVEANRKKTVDEKSCADNLSQQLEEERRRNAALQKEINEIVSARKMDNSHPVPSDNNITAETAEVKLLKKELKLEKMQVKHAKRVVKLEKVRNNLLQQEICRVKQECIQFLHRLDILEGCFSRSIEGTGDLAKTDNFLKLKSLNLKRKLSGIEPCDLYSQSENEVIKACYTAIDGLDHFRPTLECTGPLIPISGWSCTEPISGISSDLESLLGGSVRNKSQNSATYSTTTSFSDRQLVGSQGRGAFSVTTSAKAAEENSKQGPAIPRLSGEVTKMRYNENLGVVAENSVIGPVHRKAKGPCLASNGHDSIIAVGRVPEHSRKRKRIRDSVESIACLYSEDKKLHLQMEEKLPALHGVLNLNNSMPAAILSQRDGNSIALEEGRCMVSRSQNDLNVKHYRSSKKRKTTQKQKLNLQQGGNSEEQKQADKLEAKGREDANVCIRAGPPADHLIGTVAACRENKVDSVRSNQENMVCFEDMASGDYMKLLDLDNAVDEQHYRIAMEVPLSPTLPEIEFPSLDACEIDSSKYLVEESFYRGLLNEKDILLPSFSFDVIDVEIDSNRLFFNIGGTMDGPLFHKIGGPVQSFDELENSENGSRNATNVGKTCGPKIWDAVAEMDVAEQIPVSGNEGTQVPCASNFIATHENTLKYCVVFSDTKDSSSISRIFCATRTCITESCMLSQTDWVVQKILRALAMEKDLLPEEKACVFFSLLLQNFSVVISVNFRNFLTGDSILYSDSFAAHIKSVICDVETRCIFVELCQLDVLLRVIEDFLINRRIVVYNDVQCNPLIRCNARRSIFLLGGVTVFTSSETATIDQVVAGSIILASICAAVDHIGFICEASYNMLQMHRSNSSLMLKVLHVFANICGKKYFTLSNYGLIMTTVKSVVSLLERGNESVVPISSSCLTSVSGNGPEFPPCAKCPFSDSPVSADKVIWLLLEKLQSYVVSGLKHQHLMEIMESVTSSKSNYRVLLHMEGEERSPEHDEVLRVLDVDFDASCFLYKHGRLGTLQSHSVADWNLCHFSDILSLVELIACNKSWDWTCNNIIPQLFKILESCNSENISAAILILLGQLGRLGVDASGYGNMGVEDLRCRLSSLLCQNTTRKLGLPTQFAIVTAMIGLLSLEFGELIQNNLDLPAVTSKPGHANIIREWFSLLSDEQKSLSFSLFQSAVVHEN</sequence>
<feature type="region of interest" description="Disordered" evidence="2">
    <location>
        <begin position="763"/>
        <end position="795"/>
    </location>
</feature>
<gene>
    <name evidence="3" type="ORF">HHK36_001420</name>
</gene>
<protein>
    <recommendedName>
        <fullName evidence="5">Maternal effect embryo arrest 22</fullName>
    </recommendedName>
</protein>
<organism evidence="3 4">
    <name type="scientific">Tetracentron sinense</name>
    <name type="common">Spur-leaf</name>
    <dbReference type="NCBI Taxonomy" id="13715"/>
    <lineage>
        <taxon>Eukaryota</taxon>
        <taxon>Viridiplantae</taxon>
        <taxon>Streptophyta</taxon>
        <taxon>Embryophyta</taxon>
        <taxon>Tracheophyta</taxon>
        <taxon>Spermatophyta</taxon>
        <taxon>Magnoliopsida</taxon>
        <taxon>Trochodendrales</taxon>
        <taxon>Trochodendraceae</taxon>
        <taxon>Tetracentron</taxon>
    </lineage>
</organism>
<dbReference type="OrthoDB" id="1933275at2759"/>
<keyword evidence="1" id="KW-0175">Coiled coil</keyword>
<keyword evidence="4" id="KW-1185">Reference proteome</keyword>
<proteinExistence type="predicted"/>
<dbReference type="Proteomes" id="UP000655225">
    <property type="component" value="Unassembled WGS sequence"/>
</dbReference>
<reference evidence="3 4" key="1">
    <citation type="submission" date="2020-04" db="EMBL/GenBank/DDBJ databases">
        <title>Plant Genome Project.</title>
        <authorList>
            <person name="Zhang R.-G."/>
        </authorList>
    </citation>
    <scope>NUCLEOTIDE SEQUENCE [LARGE SCALE GENOMIC DNA]</scope>
    <source>
        <strain evidence="3">YNK0</strain>
        <tissue evidence="3">Leaf</tissue>
    </source>
</reference>
<feature type="compositionally biased region" description="Basic residues" evidence="2">
    <location>
        <begin position="763"/>
        <end position="772"/>
    </location>
</feature>
<feature type="compositionally biased region" description="Basic and acidic residues" evidence="2">
    <location>
        <begin position="785"/>
        <end position="795"/>
    </location>
</feature>
<feature type="region of interest" description="Disordered" evidence="2">
    <location>
        <begin position="334"/>
        <end position="355"/>
    </location>
</feature>
<evidence type="ECO:0000256" key="2">
    <source>
        <dbReference type="SAM" id="MobiDB-lite"/>
    </source>
</evidence>
<evidence type="ECO:0000256" key="1">
    <source>
        <dbReference type="SAM" id="Coils"/>
    </source>
</evidence>
<dbReference type="EMBL" id="JABCRI010000001">
    <property type="protein sequence ID" value="KAF8413437.1"/>
    <property type="molecule type" value="Genomic_DNA"/>
</dbReference>
<evidence type="ECO:0000313" key="3">
    <source>
        <dbReference type="EMBL" id="KAF8413437.1"/>
    </source>
</evidence>